<dbReference type="InterPro" id="IPR036937">
    <property type="entry name" value="Adhesion_dom_fimbrial_sf"/>
</dbReference>
<dbReference type="SUPFAM" id="SSF49401">
    <property type="entry name" value="Bacterial adhesins"/>
    <property type="match status" value="1"/>
</dbReference>
<comment type="caution">
    <text evidence="7">The sequence shown here is derived from an EMBL/GenBank/DDBJ whole genome shotgun (WGS) entry which is preliminary data.</text>
</comment>
<evidence type="ECO:0000256" key="5">
    <source>
        <dbReference type="SAM" id="SignalP"/>
    </source>
</evidence>
<comment type="subcellular location">
    <subcellularLocation>
        <location evidence="1">Fimbrium</location>
    </subcellularLocation>
</comment>
<dbReference type="EMBL" id="CABGGS010000045">
    <property type="protein sequence ID" value="VUS90547.1"/>
    <property type="molecule type" value="Genomic_DNA"/>
</dbReference>
<evidence type="ECO:0000313" key="8">
    <source>
        <dbReference type="Proteomes" id="UP000317652"/>
    </source>
</evidence>
<dbReference type="PANTHER" id="PTHR33420:SF12">
    <property type="entry name" value="FIMBRIN-LIKE PROTEIN FIMI-RELATED"/>
    <property type="match status" value="1"/>
</dbReference>
<sequence length="178" mass="19200">MRSLIVSLLFLLPPALEAGEHWETMLPGGAMRFQGELLAEACSVEISDRSLTVNMGQIRTNMLHAPGEDTDPVEFDIHLRDCNRNVSQYVGVAFNGVADGKNPDVISVGEGPGIAQDIGVAIFDASNTLIPLNSPPRRVASVVNGETILHFVAKYRATGHHVMGGKADAQAWFSLTYE</sequence>
<dbReference type="InterPro" id="IPR008966">
    <property type="entry name" value="Adhesion_dom_sf"/>
</dbReference>
<reference evidence="7 8" key="1">
    <citation type="submission" date="2019-07" db="EMBL/GenBank/DDBJ databases">
        <authorList>
            <person name="Brisse S."/>
            <person name="Rodrigues C."/>
            <person name="Thorpe H."/>
        </authorList>
    </citation>
    <scope>NUCLEOTIDE SEQUENCE [LARGE SCALE GENOMIC DNA]</scope>
    <source>
        <strain evidence="7">SB6411</strain>
    </source>
</reference>
<dbReference type="RefSeq" id="WP_139541199.1">
    <property type="nucleotide sequence ID" value="NZ_CABEJC010000040.1"/>
</dbReference>
<dbReference type="Pfam" id="PF00419">
    <property type="entry name" value="Fimbrial"/>
    <property type="match status" value="1"/>
</dbReference>
<name>A0ABY6VKJ4_9ENTR</name>
<keyword evidence="3 5" id="KW-0732">Signal</keyword>
<dbReference type="InterPro" id="IPR050263">
    <property type="entry name" value="Bact_Fimbrial_Adh_Pro"/>
</dbReference>
<dbReference type="PANTHER" id="PTHR33420">
    <property type="entry name" value="FIMBRIAL SUBUNIT ELFA-RELATED"/>
    <property type="match status" value="1"/>
</dbReference>
<evidence type="ECO:0000256" key="3">
    <source>
        <dbReference type="ARBA" id="ARBA00022729"/>
    </source>
</evidence>
<keyword evidence="4" id="KW-0281">Fimbrium</keyword>
<keyword evidence="8" id="KW-1185">Reference proteome</keyword>
<evidence type="ECO:0000256" key="2">
    <source>
        <dbReference type="ARBA" id="ARBA00006671"/>
    </source>
</evidence>
<gene>
    <name evidence="7" type="primary">lpfA_6</name>
    <name evidence="7" type="ORF">SB6411_03510</name>
</gene>
<evidence type="ECO:0000313" key="7">
    <source>
        <dbReference type="EMBL" id="VUS90547.1"/>
    </source>
</evidence>
<organism evidence="7 8">
    <name type="scientific">Klebsiella spallanzanii</name>
    <dbReference type="NCBI Taxonomy" id="2587528"/>
    <lineage>
        <taxon>Bacteria</taxon>
        <taxon>Pseudomonadati</taxon>
        <taxon>Pseudomonadota</taxon>
        <taxon>Gammaproteobacteria</taxon>
        <taxon>Enterobacterales</taxon>
        <taxon>Enterobacteriaceae</taxon>
        <taxon>Klebsiella/Raoultella group</taxon>
        <taxon>Klebsiella</taxon>
    </lineage>
</organism>
<evidence type="ECO:0000256" key="1">
    <source>
        <dbReference type="ARBA" id="ARBA00004561"/>
    </source>
</evidence>
<proteinExistence type="inferred from homology"/>
<protein>
    <submittedName>
        <fullName evidence="7">Major fimbrial subunit LpfA</fullName>
    </submittedName>
</protein>
<dbReference type="Gene3D" id="2.60.40.1090">
    <property type="entry name" value="Fimbrial-type adhesion domain"/>
    <property type="match status" value="1"/>
</dbReference>
<dbReference type="Proteomes" id="UP000317652">
    <property type="component" value="Unassembled WGS sequence"/>
</dbReference>
<dbReference type="InterPro" id="IPR000259">
    <property type="entry name" value="Adhesion_dom_fimbrial"/>
</dbReference>
<feature type="domain" description="Fimbrial-type adhesion" evidence="6">
    <location>
        <begin position="32"/>
        <end position="177"/>
    </location>
</feature>
<feature type="chain" id="PRO_5046172634" evidence="5">
    <location>
        <begin position="19"/>
        <end position="178"/>
    </location>
</feature>
<accession>A0ABY6VKJ4</accession>
<comment type="similarity">
    <text evidence="2">Belongs to the fimbrial protein family.</text>
</comment>
<evidence type="ECO:0000256" key="4">
    <source>
        <dbReference type="ARBA" id="ARBA00023263"/>
    </source>
</evidence>
<evidence type="ECO:0000259" key="6">
    <source>
        <dbReference type="Pfam" id="PF00419"/>
    </source>
</evidence>
<feature type="signal peptide" evidence="5">
    <location>
        <begin position="1"/>
        <end position="18"/>
    </location>
</feature>